<dbReference type="AlphaFoldDB" id="A0A5J4N6M8"/>
<dbReference type="PANTHER" id="PTHR14499:SF136">
    <property type="entry name" value="GH08630P"/>
    <property type="match status" value="1"/>
</dbReference>
<keyword evidence="1" id="KW-1003">Cell membrane</keyword>
<dbReference type="EMBL" id="QNGE01007190">
    <property type="protein sequence ID" value="KAA3671143.1"/>
    <property type="molecule type" value="Genomic_DNA"/>
</dbReference>
<gene>
    <name evidence="11" type="ORF">DEA37_0010712</name>
</gene>
<dbReference type="InterPro" id="IPR003131">
    <property type="entry name" value="T1-type_BTB"/>
</dbReference>
<dbReference type="Proteomes" id="UP000324629">
    <property type="component" value="Unassembled WGS sequence"/>
</dbReference>
<dbReference type="Pfam" id="PF23110">
    <property type="entry name" value="H1_KCTD8_12_16"/>
    <property type="match status" value="1"/>
</dbReference>
<keyword evidence="2" id="KW-0597">Phosphoprotein</keyword>
<dbReference type="CDD" id="cd22204">
    <property type="entry name" value="H1_KCTD12-like"/>
    <property type="match status" value="1"/>
</dbReference>
<dbReference type="Pfam" id="PF02214">
    <property type="entry name" value="BTB_2"/>
    <property type="match status" value="1"/>
</dbReference>
<accession>A0A5J4N6M8</accession>
<evidence type="ECO:0000256" key="1">
    <source>
        <dbReference type="ARBA" id="ARBA00022475"/>
    </source>
</evidence>
<evidence type="ECO:0000256" key="3">
    <source>
        <dbReference type="ARBA" id="ARBA00023018"/>
    </source>
</evidence>
<keyword evidence="6" id="KW-0966">Cell projection</keyword>
<evidence type="ECO:0000256" key="9">
    <source>
        <dbReference type="ARBA" id="ARBA00057758"/>
    </source>
</evidence>
<keyword evidence="4" id="KW-0472">Membrane</keyword>
<dbReference type="PANTHER" id="PTHR14499">
    <property type="entry name" value="POTASSIUM CHANNEL TETRAMERIZATION DOMAIN-CONTAINING"/>
    <property type="match status" value="1"/>
</dbReference>
<feature type="domain" description="BTB" evidence="10">
    <location>
        <begin position="19"/>
        <end position="119"/>
    </location>
</feature>
<evidence type="ECO:0000256" key="2">
    <source>
        <dbReference type="ARBA" id="ARBA00022553"/>
    </source>
</evidence>
<dbReference type="InterPro" id="IPR000210">
    <property type="entry name" value="BTB/POZ_dom"/>
</dbReference>
<dbReference type="SMART" id="SM00225">
    <property type="entry name" value="BTB"/>
    <property type="match status" value="1"/>
</dbReference>
<evidence type="ECO:0000256" key="8">
    <source>
        <dbReference type="ARBA" id="ARBA00034111"/>
    </source>
</evidence>
<keyword evidence="12" id="KW-1185">Reference proteome</keyword>
<proteinExistence type="predicted"/>
<keyword evidence="3" id="KW-0770">Synapse</keyword>
<dbReference type="GO" id="GO:0051260">
    <property type="term" value="P:protein homooligomerization"/>
    <property type="evidence" value="ECO:0007669"/>
    <property type="project" value="InterPro"/>
</dbReference>
<keyword evidence="5" id="KW-0628">Postsynaptic cell membrane</keyword>
<sequence length="242" mass="27964">MEDNSVQVPVQKLYNMNHSVVRINVGGKIYATRLHTIHSKPNTYLADLIEDPNALFDEDGNLFIDRDGILFRYILDFYRYGAQSIPRQLDELDRLKEEAKFYGLEQMVEAIEEMQKPNFTCITLGYRGTFSSARDGTTDLRFRKLARLLVAGHNQECRRVFGDTLNDTRDPDTGSNYSSRFFLKHTVLEQAFDMLYNDGYKLACACASGTNGTACDLKVSHDEEEIRWQHYNEFVFVKNQKL</sequence>
<comment type="function">
    <text evidence="9">Auxiliary subunit of GABA-B receptors that determine the pharmacology and kinetics of the receptor response. Increases agonist potency and markedly alter the G-protein signaling of the receptors by accelerating onset and promoting desensitization.</text>
</comment>
<comment type="subcellular location">
    <subcellularLocation>
        <location evidence="7">Postsynaptic cell membrane</location>
    </subcellularLocation>
    <subcellularLocation>
        <location evidence="8">Presynaptic cell membrane</location>
    </subcellularLocation>
</comment>
<evidence type="ECO:0000256" key="6">
    <source>
        <dbReference type="ARBA" id="ARBA00023273"/>
    </source>
</evidence>
<dbReference type="InterPro" id="IPR057093">
    <property type="entry name" value="H1_KCTD8_12_16"/>
</dbReference>
<dbReference type="SUPFAM" id="SSF54695">
    <property type="entry name" value="POZ domain"/>
    <property type="match status" value="1"/>
</dbReference>
<dbReference type="InterPro" id="IPR011333">
    <property type="entry name" value="SKP1/BTB/POZ_sf"/>
</dbReference>
<dbReference type="GO" id="GO:0045211">
    <property type="term" value="C:postsynaptic membrane"/>
    <property type="evidence" value="ECO:0007669"/>
    <property type="project" value="UniProtKB-SubCell"/>
</dbReference>
<dbReference type="Gene3D" id="3.30.710.10">
    <property type="entry name" value="Potassium Channel Kv1.1, Chain A"/>
    <property type="match status" value="1"/>
</dbReference>
<evidence type="ECO:0000256" key="4">
    <source>
        <dbReference type="ARBA" id="ARBA00023136"/>
    </source>
</evidence>
<evidence type="ECO:0000313" key="12">
    <source>
        <dbReference type="Proteomes" id="UP000324629"/>
    </source>
</evidence>
<evidence type="ECO:0000256" key="7">
    <source>
        <dbReference type="ARBA" id="ARBA00034100"/>
    </source>
</evidence>
<reference evidence="11 12" key="1">
    <citation type="journal article" date="2019" name="Gigascience">
        <title>Whole-genome sequence of the oriental lung fluke Paragonimus westermani.</title>
        <authorList>
            <person name="Oey H."/>
            <person name="Zakrzewski M."/>
            <person name="Narain K."/>
            <person name="Devi K.R."/>
            <person name="Agatsuma T."/>
            <person name="Nawaratna S."/>
            <person name="Gobert G.N."/>
            <person name="Jones M.K."/>
            <person name="Ragan M.A."/>
            <person name="McManus D.P."/>
            <person name="Krause L."/>
        </authorList>
    </citation>
    <scope>NUCLEOTIDE SEQUENCE [LARGE SCALE GENOMIC DNA]</scope>
    <source>
        <strain evidence="11 12">IND2009</strain>
    </source>
</reference>
<organism evidence="11 12">
    <name type="scientific">Paragonimus westermani</name>
    <dbReference type="NCBI Taxonomy" id="34504"/>
    <lineage>
        <taxon>Eukaryota</taxon>
        <taxon>Metazoa</taxon>
        <taxon>Spiralia</taxon>
        <taxon>Lophotrochozoa</taxon>
        <taxon>Platyhelminthes</taxon>
        <taxon>Trematoda</taxon>
        <taxon>Digenea</taxon>
        <taxon>Plagiorchiida</taxon>
        <taxon>Troglotremata</taxon>
        <taxon>Troglotrematidae</taxon>
        <taxon>Paragonimus</taxon>
    </lineage>
</organism>
<evidence type="ECO:0000313" key="11">
    <source>
        <dbReference type="EMBL" id="KAA3671143.1"/>
    </source>
</evidence>
<dbReference type="CDD" id="cd18316">
    <property type="entry name" value="BTB_POZ_KCTD-like"/>
    <property type="match status" value="1"/>
</dbReference>
<evidence type="ECO:0000256" key="5">
    <source>
        <dbReference type="ARBA" id="ARBA00023257"/>
    </source>
</evidence>
<comment type="caution">
    <text evidence="11">The sequence shown here is derived from an EMBL/GenBank/DDBJ whole genome shotgun (WGS) entry which is preliminary data.</text>
</comment>
<evidence type="ECO:0000259" key="10">
    <source>
        <dbReference type="SMART" id="SM00225"/>
    </source>
</evidence>
<dbReference type="GO" id="GO:0042734">
    <property type="term" value="C:presynaptic membrane"/>
    <property type="evidence" value="ECO:0007669"/>
    <property type="project" value="UniProtKB-SubCell"/>
</dbReference>
<name>A0A5J4N6M8_9TREM</name>
<protein>
    <submittedName>
        <fullName evidence="11">BTB/POZ domain-containing protein KCTD8/12/16</fullName>
    </submittedName>
</protein>